<dbReference type="RefSeq" id="XP_026678739.1">
    <property type="nucleotide sequence ID" value="XM_026822938.1"/>
</dbReference>
<accession>A0A3Q0IR16</accession>
<feature type="region of interest" description="Disordered" evidence="1">
    <location>
        <begin position="89"/>
        <end position="131"/>
    </location>
</feature>
<sequence>MRSDLDYLWTGAELASRAYMTRNHIRMPQPNLNTQAEVIQPSFSDLYKKFSIMSERRTILSRPRTKVYESNYNIGESYYKPMVDHLDRKYSGRPLLPPSPPRDFTSPRRSLEEDFRRDRDMERAQSHLSQAKDDFFERASNAQKEADAFFDRHGRRTEADSFLDRHSSHHKSDTQDFFDKAVSKAEESFSEKSHNLRQKADALVEKALSRSSALEEDEDPIASQLNRIKASRAERHAARDDELEFAMNAISSASDSQAQLKARHNQIRVTNINAELSAIQERTEARSRRLAEIKSLLAENDALSTLSHAVHERNLSDRTLSSLANHGLSSATHGLSSASHGLSSLANHGLSSSIATHGLSSLATHGLSHVIPERSQGLALKSIGY</sequence>
<organism evidence="2 3">
    <name type="scientific">Diaphorina citri</name>
    <name type="common">Asian citrus psyllid</name>
    <dbReference type="NCBI Taxonomy" id="121845"/>
    <lineage>
        <taxon>Eukaryota</taxon>
        <taxon>Metazoa</taxon>
        <taxon>Ecdysozoa</taxon>
        <taxon>Arthropoda</taxon>
        <taxon>Hexapoda</taxon>
        <taxon>Insecta</taxon>
        <taxon>Pterygota</taxon>
        <taxon>Neoptera</taxon>
        <taxon>Paraneoptera</taxon>
        <taxon>Hemiptera</taxon>
        <taxon>Sternorrhyncha</taxon>
        <taxon>Psylloidea</taxon>
        <taxon>Psyllidae</taxon>
        <taxon>Diaphorininae</taxon>
        <taxon>Diaphorina</taxon>
    </lineage>
</organism>
<reference evidence="3" key="1">
    <citation type="submission" date="2025-08" db="UniProtKB">
        <authorList>
            <consortium name="RefSeq"/>
        </authorList>
    </citation>
    <scope>IDENTIFICATION</scope>
</reference>
<dbReference type="GeneID" id="103508110"/>
<protein>
    <submittedName>
        <fullName evidence="3">Uncharacterized protein LOC103508110 isoform X3</fullName>
    </submittedName>
</protein>
<evidence type="ECO:0000256" key="1">
    <source>
        <dbReference type="SAM" id="MobiDB-lite"/>
    </source>
</evidence>
<evidence type="ECO:0000313" key="3">
    <source>
        <dbReference type="RefSeq" id="XP_026678739.1"/>
    </source>
</evidence>
<dbReference type="AlphaFoldDB" id="A0A3Q0IR16"/>
<name>A0A3Q0IR16_DIACI</name>
<keyword evidence="2" id="KW-1185">Reference proteome</keyword>
<evidence type="ECO:0000313" key="2">
    <source>
        <dbReference type="Proteomes" id="UP000079169"/>
    </source>
</evidence>
<gene>
    <name evidence="3" type="primary">LOC103508110</name>
</gene>
<proteinExistence type="predicted"/>
<dbReference type="Proteomes" id="UP000079169">
    <property type="component" value="Unplaced"/>
</dbReference>
<feature type="compositionally biased region" description="Basic and acidic residues" evidence="1">
    <location>
        <begin position="105"/>
        <end position="131"/>
    </location>
</feature>